<dbReference type="STRING" id="1337093.MBELCI_3640"/>
<dbReference type="Proteomes" id="UP000016566">
    <property type="component" value="Unassembled WGS sequence"/>
</dbReference>
<keyword evidence="1" id="KW-0812">Transmembrane</keyword>
<feature type="transmembrane region" description="Helical" evidence="1">
    <location>
        <begin position="92"/>
        <end position="110"/>
    </location>
</feature>
<evidence type="ECO:0000256" key="1">
    <source>
        <dbReference type="SAM" id="Phobius"/>
    </source>
</evidence>
<dbReference type="eggNOG" id="ENOG5030KFT">
    <property type="taxonomic scope" value="Bacteria"/>
</dbReference>
<name>U3AS74_9RHOB</name>
<dbReference type="AlphaFoldDB" id="U3AS74"/>
<comment type="caution">
    <text evidence="2">The sequence shown here is derived from an EMBL/GenBank/DDBJ whole genome shotgun (WGS) entry which is preliminary data.</text>
</comment>
<evidence type="ECO:0000313" key="3">
    <source>
        <dbReference type="Proteomes" id="UP000016566"/>
    </source>
</evidence>
<dbReference type="EMBL" id="BATB01000109">
    <property type="protein sequence ID" value="GAD57588.1"/>
    <property type="molecule type" value="Genomic_DNA"/>
</dbReference>
<evidence type="ECO:0000313" key="2">
    <source>
        <dbReference type="EMBL" id="GAD57588.1"/>
    </source>
</evidence>
<keyword evidence="1" id="KW-1133">Transmembrane helix</keyword>
<keyword evidence="3" id="KW-1185">Reference proteome</keyword>
<feature type="transmembrane region" description="Helical" evidence="1">
    <location>
        <begin position="12"/>
        <end position="33"/>
    </location>
</feature>
<accession>U3AS74</accession>
<gene>
    <name evidence="2" type="ORF">MBELCI_3640</name>
</gene>
<protein>
    <submittedName>
        <fullName evidence="2">Uncharacterized protein</fullName>
    </submittedName>
</protein>
<feature type="transmembrane region" description="Helical" evidence="1">
    <location>
        <begin position="39"/>
        <end position="56"/>
    </location>
</feature>
<sequence length="119" mass="12754">MSERSKRDLLGSARSAAFAWWLPIGAMVLAIPLSDGPKQIWVLALAWMGGACLLNARRCGRVHCRYTGPFLLAMTLPVLGHGTGLLPLGEDGWLLLGLAIGGGTAAIWGLSERLLGRYR</sequence>
<feature type="transmembrane region" description="Helical" evidence="1">
    <location>
        <begin position="68"/>
        <end position="86"/>
    </location>
</feature>
<keyword evidence="1" id="KW-0472">Membrane</keyword>
<organism evidence="2 3">
    <name type="scientific">Limimaricola cinnabarinus LL-001</name>
    <dbReference type="NCBI Taxonomy" id="1337093"/>
    <lineage>
        <taxon>Bacteria</taxon>
        <taxon>Pseudomonadati</taxon>
        <taxon>Pseudomonadota</taxon>
        <taxon>Alphaproteobacteria</taxon>
        <taxon>Rhodobacterales</taxon>
        <taxon>Paracoccaceae</taxon>
        <taxon>Limimaricola</taxon>
    </lineage>
</organism>
<reference evidence="2" key="1">
    <citation type="journal article" date="2013" name="Genome Announc.">
        <title>Draft Genome Sequence of Loktanella cinnabarina LL-001T, Isolated from Deep-Sea Floor Sediment.</title>
        <authorList>
            <person name="Nishi S."/>
            <person name="Tsubouchi T."/>
            <person name="Takaki Y."/>
            <person name="Koyanagi R."/>
            <person name="Satoh N."/>
            <person name="Maruyama T."/>
            <person name="Hatada Y."/>
        </authorList>
    </citation>
    <scope>NUCLEOTIDE SEQUENCE [LARGE SCALE GENOMIC DNA]</scope>
    <source>
        <strain evidence="2">LL-001</strain>
    </source>
</reference>
<proteinExistence type="predicted"/>